<organism evidence="1 2">
    <name type="scientific">Rhizobium miluonense</name>
    <dbReference type="NCBI Taxonomy" id="411945"/>
    <lineage>
        <taxon>Bacteria</taxon>
        <taxon>Pseudomonadati</taxon>
        <taxon>Pseudomonadota</taxon>
        <taxon>Alphaproteobacteria</taxon>
        <taxon>Hyphomicrobiales</taxon>
        <taxon>Rhizobiaceae</taxon>
        <taxon>Rhizobium/Agrobacterium group</taxon>
        <taxon>Rhizobium</taxon>
    </lineage>
</organism>
<dbReference type="EMBL" id="JAVDUP010000002">
    <property type="protein sequence ID" value="MDR6900763.1"/>
    <property type="molecule type" value="Genomic_DNA"/>
</dbReference>
<evidence type="ECO:0000313" key="2">
    <source>
        <dbReference type="Proteomes" id="UP001250791"/>
    </source>
</evidence>
<evidence type="ECO:0008006" key="3">
    <source>
        <dbReference type="Google" id="ProtNLM"/>
    </source>
</evidence>
<gene>
    <name evidence="1" type="ORF">J2W52_002378</name>
</gene>
<evidence type="ECO:0000313" key="1">
    <source>
        <dbReference type="EMBL" id="MDR6900763.1"/>
    </source>
</evidence>
<dbReference type="Proteomes" id="UP001250791">
    <property type="component" value="Unassembled WGS sequence"/>
</dbReference>
<name>A0ABU1SQQ6_9HYPH</name>
<sequence>MSTKSADQIDRYRTCPQAAVLRAFSGRGLRVQS</sequence>
<protein>
    <recommendedName>
        <fullName evidence="3">PD-(D/E)XK nuclease superfamily protein</fullName>
    </recommendedName>
</protein>
<keyword evidence="2" id="KW-1185">Reference proteome</keyword>
<accession>A0ABU1SQQ6</accession>
<comment type="caution">
    <text evidence="1">The sequence shown here is derived from an EMBL/GenBank/DDBJ whole genome shotgun (WGS) entry which is preliminary data.</text>
</comment>
<proteinExistence type="predicted"/>
<reference evidence="1 2" key="1">
    <citation type="submission" date="2023-07" db="EMBL/GenBank/DDBJ databases">
        <title>Sorghum-associated microbial communities from plants grown in Nebraska, USA.</title>
        <authorList>
            <person name="Schachtman D."/>
        </authorList>
    </citation>
    <scope>NUCLEOTIDE SEQUENCE [LARGE SCALE GENOMIC DNA]</scope>
    <source>
        <strain evidence="1 2">3199</strain>
    </source>
</reference>